<dbReference type="EMBL" id="CADCUY010000116">
    <property type="protein sequence ID" value="CAA9394147.1"/>
    <property type="molecule type" value="Genomic_DNA"/>
</dbReference>
<evidence type="ECO:0000313" key="1">
    <source>
        <dbReference type="EMBL" id="CAA9394147.1"/>
    </source>
</evidence>
<name>A0A6J4NUJ2_9ACTN</name>
<feature type="non-terminal residue" evidence="1">
    <location>
        <position position="43"/>
    </location>
</feature>
<feature type="non-terminal residue" evidence="1">
    <location>
        <position position="1"/>
    </location>
</feature>
<gene>
    <name evidence="1" type="ORF">AVDCRST_MAG35-553</name>
</gene>
<organism evidence="1">
    <name type="scientific">uncultured Quadrisphaera sp</name>
    <dbReference type="NCBI Taxonomy" id="904978"/>
    <lineage>
        <taxon>Bacteria</taxon>
        <taxon>Bacillati</taxon>
        <taxon>Actinomycetota</taxon>
        <taxon>Actinomycetes</taxon>
        <taxon>Kineosporiales</taxon>
        <taxon>Kineosporiaceae</taxon>
        <taxon>Quadrisphaera</taxon>
        <taxon>environmental samples</taxon>
    </lineage>
</organism>
<dbReference type="AlphaFoldDB" id="A0A6J4NUJ2"/>
<sequence length="43" mass="5103">WRRGAARAGRPAGVSRGRWCGPARARARCWRAPRRLCRRRWRS</sequence>
<reference evidence="1" key="1">
    <citation type="submission" date="2020-02" db="EMBL/GenBank/DDBJ databases">
        <authorList>
            <person name="Meier V. D."/>
        </authorList>
    </citation>
    <scope>NUCLEOTIDE SEQUENCE</scope>
    <source>
        <strain evidence="1">AVDCRST_MAG35</strain>
    </source>
</reference>
<proteinExistence type="predicted"/>
<protein>
    <submittedName>
        <fullName evidence="1">Uncharacterized protein</fullName>
    </submittedName>
</protein>
<accession>A0A6J4NUJ2</accession>